<dbReference type="InterPro" id="IPR026847">
    <property type="entry name" value="VPS13"/>
</dbReference>
<gene>
    <name evidence="1" type="ORF">g.54594</name>
</gene>
<evidence type="ECO:0000313" key="1">
    <source>
        <dbReference type="EMBL" id="JAT26336.1"/>
    </source>
</evidence>
<reference evidence="1" key="1">
    <citation type="submission" date="2015-11" db="EMBL/GenBank/DDBJ databases">
        <title>De novo transcriptome assembly of four potential Pierce s Disease insect vectors from Arizona vineyards.</title>
        <authorList>
            <person name="Tassone E.E."/>
        </authorList>
    </citation>
    <scope>NUCLEOTIDE SEQUENCE</scope>
</reference>
<dbReference type="AlphaFoldDB" id="A0A1B6LRP3"/>
<dbReference type="PANTHER" id="PTHR16166">
    <property type="entry name" value="VACUOLAR PROTEIN SORTING-ASSOCIATED PROTEIN VPS13"/>
    <property type="match status" value="1"/>
</dbReference>
<sequence>NTGVTELAYVSANDSAAVWEVNVAHKWKMLTLELASWIEERWRLDCKKAQMKEYVHVDFEKMHMTKPFFGELRRRYCPALWVQHRKSQHHTYLHFKLHRLQIDNQMIDAVFPTVLNPAPVSQHIIRKVGVKPCIEFAIMKRHRPSHNQDVYKFIKILVQEFTVRLDKGFVLSMYEILSPWLPEEKASVRIRKDITALHQPITTKNIGSARVAKVVVEAMHLSPLKLQFSFSPRGNSPKHHYCCLTGRSHTADVLHLLLDSIAPTLSDIKDIKLKTAFYETRGRVVTLKTELSEVF</sequence>
<name>A0A1B6LRP3_9HEMI</name>
<dbReference type="GO" id="GO:0006623">
    <property type="term" value="P:protein targeting to vacuole"/>
    <property type="evidence" value="ECO:0007669"/>
    <property type="project" value="TreeGrafter"/>
</dbReference>
<feature type="non-terminal residue" evidence="1">
    <location>
        <position position="295"/>
    </location>
</feature>
<organism evidence="1">
    <name type="scientific">Graphocephala atropunctata</name>
    <dbReference type="NCBI Taxonomy" id="36148"/>
    <lineage>
        <taxon>Eukaryota</taxon>
        <taxon>Metazoa</taxon>
        <taxon>Ecdysozoa</taxon>
        <taxon>Arthropoda</taxon>
        <taxon>Hexapoda</taxon>
        <taxon>Insecta</taxon>
        <taxon>Pterygota</taxon>
        <taxon>Neoptera</taxon>
        <taxon>Paraneoptera</taxon>
        <taxon>Hemiptera</taxon>
        <taxon>Auchenorrhyncha</taxon>
        <taxon>Membracoidea</taxon>
        <taxon>Cicadellidae</taxon>
        <taxon>Cicadellinae</taxon>
        <taxon>Cicadellini</taxon>
        <taxon>Graphocephala</taxon>
    </lineage>
</organism>
<dbReference type="PANTHER" id="PTHR16166:SF146">
    <property type="entry name" value="VACUOLAR PROTEIN SORTING-ASSOCIATED PROTEIN 13A-LIKE ISOFORM X1"/>
    <property type="match status" value="1"/>
</dbReference>
<proteinExistence type="predicted"/>
<feature type="non-terminal residue" evidence="1">
    <location>
        <position position="1"/>
    </location>
</feature>
<dbReference type="EMBL" id="GEBQ01013641">
    <property type="protein sequence ID" value="JAT26336.1"/>
    <property type="molecule type" value="Transcribed_RNA"/>
</dbReference>
<protein>
    <submittedName>
        <fullName evidence="1">Uncharacterized protein</fullName>
    </submittedName>
</protein>
<dbReference type="GO" id="GO:0045053">
    <property type="term" value="P:protein retention in Golgi apparatus"/>
    <property type="evidence" value="ECO:0007669"/>
    <property type="project" value="TreeGrafter"/>
</dbReference>
<accession>A0A1B6LRP3</accession>